<feature type="domain" description="Peptidase M10 metallopeptidase" evidence="11">
    <location>
        <begin position="1"/>
        <end position="67"/>
    </location>
</feature>
<dbReference type="InterPro" id="IPR018487">
    <property type="entry name" value="Hemopexin-like_repeat"/>
</dbReference>
<dbReference type="InterPro" id="IPR001818">
    <property type="entry name" value="Pept_M10_metallopeptidase"/>
</dbReference>
<keyword evidence="7" id="KW-0106">Calcium</keyword>
<dbReference type="SUPFAM" id="SSF50923">
    <property type="entry name" value="Hemopexin-like domain"/>
    <property type="match status" value="2"/>
</dbReference>
<comment type="cofactor">
    <cofactor evidence="7">
        <name>Ca(2+)</name>
        <dbReference type="ChEBI" id="CHEBI:29108"/>
    </cofactor>
    <text evidence="7">Can bind about 5 Ca(2+) ions per subunit.</text>
</comment>
<evidence type="ECO:0000256" key="3">
    <source>
        <dbReference type="ARBA" id="ARBA00022801"/>
    </source>
</evidence>
<keyword evidence="4 7" id="KW-0862">Zinc</keyword>
<evidence type="ECO:0000256" key="9">
    <source>
        <dbReference type="PROSITE-ProRule" id="PRU01011"/>
    </source>
</evidence>
<feature type="binding site" evidence="7">
    <location>
        <position position="27"/>
    </location>
    <ligand>
        <name>Zn(2+)</name>
        <dbReference type="ChEBI" id="CHEBI:29105"/>
        <label>2</label>
        <note>catalytic</note>
    </ligand>
</feature>
<dbReference type="PRINTS" id="PR00138">
    <property type="entry name" value="MATRIXIN"/>
</dbReference>
<dbReference type="Pfam" id="PF00045">
    <property type="entry name" value="Hemopexin"/>
    <property type="match status" value="2"/>
</dbReference>
<dbReference type="GO" id="GO:0008270">
    <property type="term" value="F:zinc ion binding"/>
    <property type="evidence" value="ECO:0007669"/>
    <property type="project" value="InterPro"/>
</dbReference>
<keyword evidence="5" id="KW-0482">Metalloprotease</keyword>
<feature type="binding site" evidence="7">
    <location>
        <position position="3"/>
    </location>
    <ligand>
        <name>Ca(2+)</name>
        <dbReference type="ChEBI" id="CHEBI:29108"/>
        <label>1</label>
    </ligand>
</feature>
<dbReference type="Gene3D" id="3.40.390.10">
    <property type="entry name" value="Collagenase (Catalytic Domain)"/>
    <property type="match status" value="1"/>
</dbReference>
<evidence type="ECO:0000256" key="7">
    <source>
        <dbReference type="PIRSR" id="PIRSR621190-2"/>
    </source>
</evidence>
<dbReference type="PANTHER" id="PTHR10201:SF323">
    <property type="entry name" value="MATRIX METALLOPROTEINASE-21"/>
    <property type="match status" value="1"/>
</dbReference>
<evidence type="ECO:0000256" key="1">
    <source>
        <dbReference type="ARBA" id="ARBA00022670"/>
    </source>
</evidence>
<dbReference type="InterPro" id="IPR036375">
    <property type="entry name" value="Hemopexin-like_dom_sf"/>
</dbReference>
<organism evidence="12">
    <name type="scientific">Hirondellea gigas</name>
    <dbReference type="NCBI Taxonomy" id="1518452"/>
    <lineage>
        <taxon>Eukaryota</taxon>
        <taxon>Metazoa</taxon>
        <taxon>Ecdysozoa</taxon>
        <taxon>Arthropoda</taxon>
        <taxon>Crustacea</taxon>
        <taxon>Multicrustacea</taxon>
        <taxon>Malacostraca</taxon>
        <taxon>Eumalacostraca</taxon>
        <taxon>Peracarida</taxon>
        <taxon>Amphipoda</taxon>
        <taxon>Amphilochidea</taxon>
        <taxon>Lysianassida</taxon>
        <taxon>Lysianassidira</taxon>
        <taxon>Lysianassoidea</taxon>
        <taxon>Lysianassidae</taxon>
        <taxon>Hirondellea</taxon>
    </lineage>
</organism>
<proteinExistence type="evidence at transcript level"/>
<dbReference type="EMBL" id="IACT01007739">
    <property type="protein sequence ID" value="LAC26852.1"/>
    <property type="molecule type" value="mRNA"/>
</dbReference>
<dbReference type="PROSITE" id="PS51642">
    <property type="entry name" value="HEMOPEXIN_2"/>
    <property type="match status" value="4"/>
</dbReference>
<feature type="binding site" evidence="7">
    <location>
        <position position="2"/>
    </location>
    <ligand>
        <name>Ca(2+)</name>
        <dbReference type="ChEBI" id="CHEBI:29108"/>
        <label>3</label>
    </ligand>
</feature>
<feature type="region of interest" description="Disordered" evidence="10">
    <location>
        <begin position="176"/>
        <end position="265"/>
    </location>
</feature>
<name>A0A6A7G9L7_9CRUS</name>
<evidence type="ECO:0000313" key="12">
    <source>
        <dbReference type="EMBL" id="LAC26852.1"/>
    </source>
</evidence>
<evidence type="ECO:0000256" key="5">
    <source>
        <dbReference type="ARBA" id="ARBA00023049"/>
    </source>
</evidence>
<accession>A0A6A7G9L7</accession>
<evidence type="ECO:0000256" key="10">
    <source>
        <dbReference type="SAM" id="MobiDB-lite"/>
    </source>
</evidence>
<feature type="modified residue" description="Phosphotyrosine; by PKDCC" evidence="8">
    <location>
        <position position="165"/>
    </location>
</feature>
<feature type="binding site" evidence="7">
    <location>
        <position position="23"/>
    </location>
    <ligand>
        <name>Zn(2+)</name>
        <dbReference type="ChEBI" id="CHEBI:29105"/>
        <label>2</label>
        <note>catalytic</note>
    </ligand>
</feature>
<keyword evidence="1" id="KW-0645">Protease</keyword>
<feature type="binding site" evidence="7">
    <location>
        <position position="130"/>
    </location>
    <ligand>
        <name>Ca(2+)</name>
        <dbReference type="ChEBI" id="CHEBI:29108"/>
        <label>4</label>
    </ligand>
</feature>
<protein>
    <submittedName>
        <fullName evidence="12">Matrix metalloproteinase-14-like</fullName>
    </submittedName>
</protein>
<feature type="repeat" description="Hemopexin" evidence="9">
    <location>
        <begin position="126"/>
        <end position="176"/>
    </location>
</feature>
<keyword evidence="2 7" id="KW-0479">Metal-binding</keyword>
<dbReference type="GO" id="GO:0030198">
    <property type="term" value="P:extracellular matrix organization"/>
    <property type="evidence" value="ECO:0007669"/>
    <property type="project" value="TreeGrafter"/>
</dbReference>
<dbReference type="SUPFAM" id="SSF55486">
    <property type="entry name" value="Metalloproteases ('zincins'), catalytic domain"/>
    <property type="match status" value="1"/>
</dbReference>
<feature type="compositionally biased region" description="Polar residues" evidence="10">
    <location>
        <begin position="195"/>
        <end position="205"/>
    </location>
</feature>
<dbReference type="GO" id="GO:0030574">
    <property type="term" value="P:collagen catabolic process"/>
    <property type="evidence" value="ECO:0007669"/>
    <property type="project" value="TreeGrafter"/>
</dbReference>
<dbReference type="GO" id="GO:0006508">
    <property type="term" value="P:proteolysis"/>
    <property type="evidence" value="ECO:0007669"/>
    <property type="project" value="UniProtKB-KW"/>
</dbReference>
<evidence type="ECO:0000256" key="8">
    <source>
        <dbReference type="PIRSR" id="PIRSR621190-4"/>
    </source>
</evidence>
<evidence type="ECO:0000256" key="4">
    <source>
        <dbReference type="ARBA" id="ARBA00022833"/>
    </source>
</evidence>
<evidence type="ECO:0000256" key="6">
    <source>
        <dbReference type="PIRSR" id="PIRSR621190-1"/>
    </source>
</evidence>
<dbReference type="Pfam" id="PF00413">
    <property type="entry name" value="Peptidase_M10"/>
    <property type="match status" value="1"/>
</dbReference>
<sequence length="392" mass="45838">MDDDDPFTIHPDQGTNVIQVAVHEIGHVLGLSHVLRNYSVMYAIYSQVRGELELDYEDRRLVQGLYGHCSGRFNTVFDLITWRADGTLAYTTFFFRGDHYWMYQNSRNRSRPGDPLLIKVGWTGLPDTVDAFAHIWTQTKDAHIFFKGIYYYLYDPVEEKVVEGYPRKIARDFRSPKTYKSRRRNRNRRSASSSDGFVQSFLSENNRNHDRRSTSSSTKQSHTPDRQFLSSNDLQHRKQRSVSSASNRRRTRHRNRSGSSTHHLPTNIDAAYFDKRDENLYVFKNGLVYGYNVSAGGEGCCLPGYPRSLQQEFTAIDDQTRPLPNRLDAVYYSYHHKTLLIIKGRHYWKVVSYHPLDQHRTNLIRGPSLVRRRWPDICDTDLHIKLKKHKTS</sequence>
<comment type="cofactor">
    <cofactor evidence="7">
        <name>Zn(2+)</name>
        <dbReference type="ChEBI" id="CHEBI:29105"/>
    </cofactor>
    <text evidence="7">Binds 2 Zn(2+) ions per subunit.</text>
</comment>
<feature type="compositionally biased region" description="Basic residues" evidence="10">
    <location>
        <begin position="177"/>
        <end position="189"/>
    </location>
</feature>
<feature type="binding site" evidence="7">
    <location>
        <position position="33"/>
    </location>
    <ligand>
        <name>Zn(2+)</name>
        <dbReference type="ChEBI" id="CHEBI:29105"/>
        <label>2</label>
        <note>catalytic</note>
    </ligand>
</feature>
<feature type="repeat" description="Hemopexin" evidence="9">
    <location>
        <begin position="324"/>
        <end position="377"/>
    </location>
</feature>
<dbReference type="InterPro" id="IPR021190">
    <property type="entry name" value="Pept_M10A"/>
</dbReference>
<feature type="compositionally biased region" description="Basic residues" evidence="10">
    <location>
        <begin position="247"/>
        <end position="256"/>
    </location>
</feature>
<evidence type="ECO:0000259" key="11">
    <source>
        <dbReference type="Pfam" id="PF00413"/>
    </source>
</evidence>
<keyword evidence="3" id="KW-0378">Hydrolase</keyword>
<feature type="binding site" evidence="7">
    <location>
        <position position="41"/>
    </location>
    <ligand>
        <name>Zn(2+)</name>
        <dbReference type="ChEBI" id="CHEBI:29105"/>
        <label>2</label>
        <note>catalytic</note>
    </ligand>
</feature>
<dbReference type="InterPro" id="IPR024079">
    <property type="entry name" value="MetalloPept_cat_dom_sf"/>
</dbReference>
<feature type="active site" evidence="6">
    <location>
        <position position="24"/>
    </location>
</feature>
<feature type="repeat" description="Hemopexin" evidence="9">
    <location>
        <begin position="265"/>
        <end position="316"/>
    </location>
</feature>
<dbReference type="SMART" id="SM00120">
    <property type="entry name" value="HX"/>
    <property type="match status" value="4"/>
</dbReference>
<evidence type="ECO:0000256" key="2">
    <source>
        <dbReference type="ARBA" id="ARBA00022723"/>
    </source>
</evidence>
<reference evidence="12" key="1">
    <citation type="submission" date="2017-11" db="EMBL/GenBank/DDBJ databases">
        <title>The sensing device of the deep-sea amphipod.</title>
        <authorList>
            <person name="Kobayashi H."/>
            <person name="Nagahama T."/>
            <person name="Arai W."/>
            <person name="Sasagawa Y."/>
            <person name="Umeda M."/>
            <person name="Hayashi T."/>
            <person name="Nikaido I."/>
            <person name="Watanabe H."/>
            <person name="Oguri K."/>
            <person name="Kitazato H."/>
            <person name="Fujioka K."/>
            <person name="Kido Y."/>
            <person name="Takami H."/>
        </authorList>
    </citation>
    <scope>NUCLEOTIDE SEQUENCE</scope>
    <source>
        <tissue evidence="12">Whole body</tissue>
    </source>
</reference>
<dbReference type="AlphaFoldDB" id="A0A6A7G9L7"/>
<dbReference type="GO" id="GO:0004222">
    <property type="term" value="F:metalloendopeptidase activity"/>
    <property type="evidence" value="ECO:0007669"/>
    <property type="project" value="InterPro"/>
</dbReference>
<dbReference type="Gene3D" id="2.110.10.10">
    <property type="entry name" value="Hemopexin-like domain"/>
    <property type="match status" value="2"/>
</dbReference>
<feature type="repeat" description="Hemopexin" evidence="9">
    <location>
        <begin position="70"/>
        <end position="125"/>
    </location>
</feature>
<dbReference type="PANTHER" id="PTHR10201">
    <property type="entry name" value="MATRIX METALLOPROTEINASE"/>
    <property type="match status" value="1"/>
</dbReference>
<dbReference type="GO" id="GO:0031012">
    <property type="term" value="C:extracellular matrix"/>
    <property type="evidence" value="ECO:0007669"/>
    <property type="project" value="InterPro"/>
</dbReference>